<protein>
    <submittedName>
        <fullName evidence="9">TAFH domain-containing protein</fullName>
    </submittedName>
</protein>
<dbReference type="PANTHER" id="PTHR15138:SF14">
    <property type="entry name" value="TRANSCRIPTION INITIATION FACTOR TFIID SUBUNIT 4"/>
    <property type="match status" value="1"/>
</dbReference>
<dbReference type="Gene3D" id="1.20.120.1110">
    <property type="entry name" value="TAFH/NHR1 domain"/>
    <property type="match status" value="1"/>
</dbReference>
<evidence type="ECO:0000259" key="6">
    <source>
        <dbReference type="PROSITE" id="PS51119"/>
    </source>
</evidence>
<accession>A0A183EAA8</accession>
<dbReference type="OrthoDB" id="21060at2759"/>
<keyword evidence="2" id="KW-0805">Transcription regulation</keyword>
<keyword evidence="8" id="KW-1185">Reference proteome</keyword>
<dbReference type="EMBL" id="UYRT01085867">
    <property type="protein sequence ID" value="VDN30665.1"/>
    <property type="molecule type" value="Genomic_DNA"/>
</dbReference>
<dbReference type="InterPro" id="IPR003894">
    <property type="entry name" value="TAFH_NHR1"/>
</dbReference>
<evidence type="ECO:0000313" key="8">
    <source>
        <dbReference type="Proteomes" id="UP000271098"/>
    </source>
</evidence>
<evidence type="ECO:0000256" key="1">
    <source>
        <dbReference type="ARBA" id="ARBA00004123"/>
    </source>
</evidence>
<name>A0A183EAA8_9BILA</name>
<proteinExistence type="predicted"/>
<dbReference type="InterPro" id="IPR045144">
    <property type="entry name" value="TAF4"/>
</dbReference>
<evidence type="ECO:0000256" key="5">
    <source>
        <dbReference type="SAM" id="MobiDB-lite"/>
    </source>
</evidence>
<evidence type="ECO:0000256" key="3">
    <source>
        <dbReference type="ARBA" id="ARBA00023163"/>
    </source>
</evidence>
<dbReference type="AlphaFoldDB" id="A0A183EAA8"/>
<feature type="domain" description="TAFH" evidence="6">
    <location>
        <begin position="108"/>
        <end position="204"/>
    </location>
</feature>
<dbReference type="PROSITE" id="PS51119">
    <property type="entry name" value="TAFH"/>
    <property type="match status" value="1"/>
</dbReference>
<comment type="subcellular location">
    <subcellularLocation>
        <location evidence="1">Nucleus</location>
    </subcellularLocation>
</comment>
<dbReference type="GO" id="GO:0005669">
    <property type="term" value="C:transcription factor TFIID complex"/>
    <property type="evidence" value="ECO:0007669"/>
    <property type="project" value="InterPro"/>
</dbReference>
<evidence type="ECO:0000256" key="4">
    <source>
        <dbReference type="ARBA" id="ARBA00023242"/>
    </source>
</evidence>
<organism evidence="9">
    <name type="scientific">Gongylonema pulchrum</name>
    <dbReference type="NCBI Taxonomy" id="637853"/>
    <lineage>
        <taxon>Eukaryota</taxon>
        <taxon>Metazoa</taxon>
        <taxon>Ecdysozoa</taxon>
        <taxon>Nematoda</taxon>
        <taxon>Chromadorea</taxon>
        <taxon>Rhabditida</taxon>
        <taxon>Spirurina</taxon>
        <taxon>Spiruromorpha</taxon>
        <taxon>Spiruroidea</taxon>
        <taxon>Gongylonematidae</taxon>
        <taxon>Gongylonema</taxon>
    </lineage>
</organism>
<dbReference type="InterPro" id="IPR037249">
    <property type="entry name" value="TAFH/NHR1_dom_sf"/>
</dbReference>
<keyword evidence="3" id="KW-0804">Transcription</keyword>
<dbReference type="Proteomes" id="UP000271098">
    <property type="component" value="Unassembled WGS sequence"/>
</dbReference>
<dbReference type="Pfam" id="PF07531">
    <property type="entry name" value="TAFH"/>
    <property type="match status" value="1"/>
</dbReference>
<keyword evidence="4" id="KW-0539">Nucleus</keyword>
<dbReference type="SMART" id="SM00549">
    <property type="entry name" value="TAFH"/>
    <property type="match status" value="1"/>
</dbReference>
<evidence type="ECO:0000256" key="2">
    <source>
        <dbReference type="ARBA" id="ARBA00023015"/>
    </source>
</evidence>
<reference evidence="7 8" key="2">
    <citation type="submission" date="2018-11" db="EMBL/GenBank/DDBJ databases">
        <authorList>
            <consortium name="Pathogen Informatics"/>
        </authorList>
    </citation>
    <scope>NUCLEOTIDE SEQUENCE [LARGE SCALE GENOMIC DNA]</scope>
</reference>
<dbReference type="PANTHER" id="PTHR15138">
    <property type="entry name" value="TRANSCRIPTION INITIATION FACTOR TFIID SUBUNIT 4"/>
    <property type="match status" value="1"/>
</dbReference>
<reference evidence="9" key="1">
    <citation type="submission" date="2016-06" db="UniProtKB">
        <authorList>
            <consortium name="WormBaseParasite"/>
        </authorList>
    </citation>
    <scope>IDENTIFICATION</scope>
</reference>
<feature type="region of interest" description="Disordered" evidence="5">
    <location>
        <begin position="1"/>
        <end position="27"/>
    </location>
</feature>
<dbReference type="GO" id="GO:0003677">
    <property type="term" value="F:DNA binding"/>
    <property type="evidence" value="ECO:0007669"/>
    <property type="project" value="TreeGrafter"/>
</dbReference>
<dbReference type="GO" id="GO:0006367">
    <property type="term" value="P:transcription initiation at RNA polymerase II promoter"/>
    <property type="evidence" value="ECO:0007669"/>
    <property type="project" value="TreeGrafter"/>
</dbReference>
<sequence>MGESVPPPSQQQQQQQVGAATGPRFRIVPGPVLAENSRTNDFMHEISSHPVNIASVADDGAIFWSAGSGDADAHFAPQQQQQQQPQQQQVHVVSAATVRSAANAAEQASMVSKCARFFKTLIHLTQHPDQQQTAQRVTELVNQVIYGSMPPEVFTTRLQDALRSQAQPHLLPFLQKTLPALRAALQKGEVTIEGISAPNAQQQQQSFAEISQPSAQWDANQRGNNENAFVQQVQYRYTPTSRDVSVLYYTVRNYLCCTGIPS</sequence>
<dbReference type="GO" id="GO:0016251">
    <property type="term" value="F:RNA polymerase II general transcription initiation factor activity"/>
    <property type="evidence" value="ECO:0007669"/>
    <property type="project" value="TreeGrafter"/>
</dbReference>
<evidence type="ECO:0000313" key="7">
    <source>
        <dbReference type="EMBL" id="VDN30665.1"/>
    </source>
</evidence>
<dbReference type="WBParaSite" id="GPUH_0001792401-mRNA-1">
    <property type="protein sequence ID" value="GPUH_0001792401-mRNA-1"/>
    <property type="gene ID" value="GPUH_0001792401"/>
</dbReference>
<dbReference type="SUPFAM" id="SSF158553">
    <property type="entry name" value="TAFH domain-like"/>
    <property type="match status" value="1"/>
</dbReference>
<gene>
    <name evidence="7" type="ORF">GPUH_LOCUS17899</name>
</gene>
<evidence type="ECO:0000313" key="9">
    <source>
        <dbReference type="WBParaSite" id="GPUH_0001792401-mRNA-1"/>
    </source>
</evidence>